<keyword evidence="6" id="KW-0106">Calcium</keyword>
<dbReference type="GO" id="GO:0010185">
    <property type="term" value="P:regulation of cellular defense response"/>
    <property type="evidence" value="ECO:0007669"/>
    <property type="project" value="UniProtKB-ARBA"/>
</dbReference>
<keyword evidence="10" id="KW-1185">Reference proteome</keyword>
<protein>
    <recommendedName>
        <fullName evidence="8">F5/8 type C domain-containing protein</fullName>
    </recommendedName>
</protein>
<dbReference type="GO" id="GO:0001868">
    <property type="term" value="P:regulation of complement activation, lectin pathway"/>
    <property type="evidence" value="ECO:0007669"/>
    <property type="project" value="UniProtKB-ARBA"/>
</dbReference>
<evidence type="ECO:0000259" key="8">
    <source>
        <dbReference type="PROSITE" id="PS50022"/>
    </source>
</evidence>
<name>A0A9W6C1F7_9CHLO</name>
<keyword evidence="5" id="KW-0430">Lectin</keyword>
<accession>A0A9W6C1F7</accession>
<dbReference type="InterPro" id="IPR000421">
    <property type="entry name" value="FA58C"/>
</dbReference>
<dbReference type="Gene3D" id="2.60.120.260">
    <property type="entry name" value="Galactose-binding domain-like"/>
    <property type="match status" value="2"/>
</dbReference>
<evidence type="ECO:0000313" key="10">
    <source>
        <dbReference type="Proteomes" id="UP001165080"/>
    </source>
</evidence>
<dbReference type="PANTHER" id="PTHR45713">
    <property type="entry name" value="FTP DOMAIN-CONTAINING PROTEIN"/>
    <property type="match status" value="1"/>
</dbReference>
<evidence type="ECO:0000313" key="9">
    <source>
        <dbReference type="EMBL" id="GLC61732.1"/>
    </source>
</evidence>
<dbReference type="EMBL" id="BRXU01000050">
    <property type="protein sequence ID" value="GLC61732.1"/>
    <property type="molecule type" value="Genomic_DNA"/>
</dbReference>
<dbReference type="PANTHER" id="PTHR45713:SF15">
    <property type="entry name" value="F5_8 TYPE C DOMAIN-CONTAINING PROTEIN"/>
    <property type="match status" value="1"/>
</dbReference>
<dbReference type="SUPFAM" id="SSF49785">
    <property type="entry name" value="Galactose-binding domain-like"/>
    <property type="match status" value="2"/>
</dbReference>
<evidence type="ECO:0000256" key="3">
    <source>
        <dbReference type="ARBA" id="ARBA00011233"/>
    </source>
</evidence>
<dbReference type="InterPro" id="IPR006585">
    <property type="entry name" value="FTP1"/>
</dbReference>
<dbReference type="GO" id="GO:0046872">
    <property type="term" value="F:metal ion binding"/>
    <property type="evidence" value="ECO:0007669"/>
    <property type="project" value="UniProtKB-KW"/>
</dbReference>
<comment type="subunit">
    <text evidence="3">Homotrimer.</text>
</comment>
<keyword evidence="4" id="KW-0479">Metal-binding</keyword>
<evidence type="ECO:0000256" key="6">
    <source>
        <dbReference type="ARBA" id="ARBA00022837"/>
    </source>
</evidence>
<dbReference type="Pfam" id="PF22633">
    <property type="entry name" value="F5_F8_type_C_2"/>
    <property type="match status" value="2"/>
</dbReference>
<gene>
    <name evidence="9" type="primary">PLEST001380</name>
    <name evidence="9" type="ORF">PLESTB_001796800</name>
</gene>
<dbReference type="Proteomes" id="UP001165080">
    <property type="component" value="Unassembled WGS sequence"/>
</dbReference>
<comment type="function">
    <text evidence="1">Acts as a defensive agent. Recognizes blood group fucosylated oligosaccharides including A, B, H and Lewis B-type antigens. Does not recognize Lewis A antigen and has low affinity for monovalent haptens.</text>
</comment>
<keyword evidence="7" id="KW-1015">Disulfide bond</keyword>
<reference evidence="9 10" key="1">
    <citation type="journal article" date="2023" name="Commun. Biol.">
        <title>Reorganization of the ancestral sex-determining regions during the evolution of trioecy in Pleodorina starrii.</title>
        <authorList>
            <person name="Takahashi K."/>
            <person name="Suzuki S."/>
            <person name="Kawai-Toyooka H."/>
            <person name="Yamamoto K."/>
            <person name="Hamaji T."/>
            <person name="Ootsuki R."/>
            <person name="Yamaguchi H."/>
            <person name="Kawachi M."/>
            <person name="Higashiyama T."/>
            <person name="Nozaki H."/>
        </authorList>
    </citation>
    <scope>NUCLEOTIDE SEQUENCE [LARGE SCALE GENOMIC DNA]</scope>
    <source>
        <strain evidence="9 10">NIES-4479</strain>
    </source>
</reference>
<dbReference type="SMART" id="SM00607">
    <property type="entry name" value="FTP"/>
    <property type="match status" value="1"/>
</dbReference>
<dbReference type="InterPro" id="IPR008979">
    <property type="entry name" value="Galactose-bd-like_sf"/>
</dbReference>
<sequence>MAATYAIFHAGDTDTRPWLSIDLGAVYNISSIVIYNRLDCCGDRLEGAEVRVGNVSIKSTADTGKIPQNPLVWKQDSPIDTGGIYTIIIPSSSPAIGRWVTLQNFNSKGEQLNLQEVAVYGLLIPQQDLALDKPAYSSSQLYDKYGPENAVDGDSTTVIKPDGSYAIFHSADNDTKPWLSIDLGSPFNISKVVLHNRLDCCGERLKNAEVRVGNTSITTTADTNKISQNKLIWKLDGSGETGEVYTIVPNSTVIGRWVTLQNFSPTGKFQIRITL</sequence>
<dbReference type="InterPro" id="IPR051941">
    <property type="entry name" value="BG_Antigen-Binding_Lectin"/>
</dbReference>
<feature type="domain" description="F5/8 type C" evidence="8">
    <location>
        <begin position="1"/>
        <end position="122"/>
    </location>
</feature>
<organism evidence="9 10">
    <name type="scientific">Pleodorina starrii</name>
    <dbReference type="NCBI Taxonomy" id="330485"/>
    <lineage>
        <taxon>Eukaryota</taxon>
        <taxon>Viridiplantae</taxon>
        <taxon>Chlorophyta</taxon>
        <taxon>core chlorophytes</taxon>
        <taxon>Chlorophyceae</taxon>
        <taxon>CS clade</taxon>
        <taxon>Chlamydomonadales</taxon>
        <taxon>Volvocaceae</taxon>
        <taxon>Pleodorina</taxon>
    </lineage>
</organism>
<evidence type="ECO:0000256" key="7">
    <source>
        <dbReference type="ARBA" id="ARBA00023157"/>
    </source>
</evidence>
<proteinExistence type="inferred from homology"/>
<evidence type="ECO:0000256" key="1">
    <source>
        <dbReference type="ARBA" id="ARBA00002219"/>
    </source>
</evidence>
<evidence type="ECO:0000256" key="2">
    <source>
        <dbReference type="ARBA" id="ARBA00010147"/>
    </source>
</evidence>
<comment type="similarity">
    <text evidence="2">Belongs to the fucolectin family.</text>
</comment>
<evidence type="ECO:0000256" key="4">
    <source>
        <dbReference type="ARBA" id="ARBA00022723"/>
    </source>
</evidence>
<dbReference type="GO" id="GO:0042806">
    <property type="term" value="F:fucose binding"/>
    <property type="evidence" value="ECO:0007669"/>
    <property type="project" value="UniProtKB-ARBA"/>
</dbReference>
<dbReference type="PROSITE" id="PS50022">
    <property type="entry name" value="FA58C_3"/>
    <property type="match status" value="1"/>
</dbReference>
<comment type="caution">
    <text evidence="9">The sequence shown here is derived from an EMBL/GenBank/DDBJ whole genome shotgun (WGS) entry which is preliminary data.</text>
</comment>
<dbReference type="AlphaFoldDB" id="A0A9W6C1F7"/>
<evidence type="ECO:0000256" key="5">
    <source>
        <dbReference type="ARBA" id="ARBA00022734"/>
    </source>
</evidence>